<evidence type="ECO:0000256" key="5">
    <source>
        <dbReference type="ARBA" id="ARBA00023136"/>
    </source>
</evidence>
<evidence type="ECO:0000259" key="7">
    <source>
        <dbReference type="Pfam" id="PF01545"/>
    </source>
</evidence>
<dbReference type="Gene3D" id="1.20.1510.10">
    <property type="entry name" value="Cation efflux protein transmembrane domain"/>
    <property type="match status" value="1"/>
</dbReference>
<sequence>MHEGSKKAIFAAFLANLGIAIAKVIGFAFTRSSGMLAEAAHSLADTGNQALLLFGSRRARRKADRNNPFGYGRERYFWSFIVALVLFSMGGLFALYEGIQKLAHPHETHRLGVAIAILGIAVALESYSLMTAMKEVRHVKPAGMSLWGFIRHTRSPELPVVVLEDIGAEIGLVLALAGVLLSHFTHNPRWDSIASVLIGVLLTVIALILATEMKSSLMGETATDESEERIRSAAAAHPLVRKVIHLKTQHIGPDELIVGLKVEFDHSLTMSQLAEAIDAVEVVVRAAEPTAVTIYLEPDIDRSGND</sequence>
<evidence type="ECO:0000256" key="1">
    <source>
        <dbReference type="ARBA" id="ARBA00004141"/>
    </source>
</evidence>
<gene>
    <name evidence="9" type="ORF">UFOPK2602_01794</name>
    <name evidence="10" type="ORF">UFOPK2806_00853</name>
    <name evidence="11" type="ORF">UFOPK4306_00386</name>
</gene>
<protein>
    <submittedName>
        <fullName evidence="10">Unannotated protein</fullName>
    </submittedName>
</protein>
<dbReference type="SUPFAM" id="SSF160240">
    <property type="entry name" value="Cation efflux protein cytoplasmic domain-like"/>
    <property type="match status" value="1"/>
</dbReference>
<dbReference type="PANTHER" id="PTHR13414">
    <property type="entry name" value="HUEL-CATION TRANSPORTER"/>
    <property type="match status" value="1"/>
</dbReference>
<evidence type="ECO:0000313" key="9">
    <source>
        <dbReference type="EMBL" id="CAB4721841.1"/>
    </source>
</evidence>
<evidence type="ECO:0000313" key="11">
    <source>
        <dbReference type="EMBL" id="CAB5055132.1"/>
    </source>
</evidence>
<reference evidence="10" key="1">
    <citation type="submission" date="2020-05" db="EMBL/GenBank/DDBJ databases">
        <authorList>
            <person name="Chiriac C."/>
            <person name="Salcher M."/>
            <person name="Ghai R."/>
            <person name="Kavagutti S V."/>
        </authorList>
    </citation>
    <scope>NUCLEOTIDE SEQUENCE</scope>
</reference>
<accession>A0A6J6TNA3</accession>
<evidence type="ECO:0000313" key="10">
    <source>
        <dbReference type="EMBL" id="CAB4748294.1"/>
    </source>
</evidence>
<dbReference type="PANTHER" id="PTHR13414:SF9">
    <property type="entry name" value="PROTON-COUPLED ZINC ANTIPORTER SLC30A9, MITOCHONDRIAL"/>
    <property type="match status" value="1"/>
</dbReference>
<keyword evidence="2" id="KW-0813">Transport</keyword>
<dbReference type="AlphaFoldDB" id="A0A6J6TNA3"/>
<feature type="transmembrane region" description="Helical" evidence="6">
    <location>
        <begin position="193"/>
        <end position="210"/>
    </location>
</feature>
<feature type="domain" description="Cation efflux protein cytoplasmic" evidence="8">
    <location>
        <begin position="224"/>
        <end position="298"/>
    </location>
</feature>
<dbReference type="InterPro" id="IPR002524">
    <property type="entry name" value="Cation_efflux"/>
</dbReference>
<dbReference type="NCBIfam" id="TIGR01297">
    <property type="entry name" value="CDF"/>
    <property type="match status" value="1"/>
</dbReference>
<dbReference type="Pfam" id="PF01545">
    <property type="entry name" value="Cation_efflux"/>
    <property type="match status" value="1"/>
</dbReference>
<feature type="transmembrane region" description="Helical" evidence="6">
    <location>
        <begin position="111"/>
        <end position="130"/>
    </location>
</feature>
<dbReference type="InterPro" id="IPR040177">
    <property type="entry name" value="SLC30A9"/>
</dbReference>
<dbReference type="InterPro" id="IPR036837">
    <property type="entry name" value="Cation_efflux_CTD_sf"/>
</dbReference>
<evidence type="ECO:0000256" key="2">
    <source>
        <dbReference type="ARBA" id="ARBA00022448"/>
    </source>
</evidence>
<proteinExistence type="predicted"/>
<comment type="subcellular location">
    <subcellularLocation>
        <location evidence="1">Membrane</location>
        <topology evidence="1">Multi-pass membrane protein</topology>
    </subcellularLocation>
</comment>
<keyword evidence="3 6" id="KW-0812">Transmembrane</keyword>
<dbReference type="Gene3D" id="3.30.70.1350">
    <property type="entry name" value="Cation efflux protein, cytoplasmic domain"/>
    <property type="match status" value="1"/>
</dbReference>
<organism evidence="10">
    <name type="scientific">freshwater metagenome</name>
    <dbReference type="NCBI Taxonomy" id="449393"/>
    <lineage>
        <taxon>unclassified sequences</taxon>
        <taxon>metagenomes</taxon>
        <taxon>ecological metagenomes</taxon>
    </lineage>
</organism>
<dbReference type="InterPro" id="IPR027470">
    <property type="entry name" value="Cation_efflux_CTD"/>
</dbReference>
<dbReference type="GO" id="GO:0016020">
    <property type="term" value="C:membrane"/>
    <property type="evidence" value="ECO:0007669"/>
    <property type="project" value="UniProtKB-SubCell"/>
</dbReference>
<dbReference type="EMBL" id="CAFBQP010000010">
    <property type="protein sequence ID" value="CAB5055132.1"/>
    <property type="molecule type" value="Genomic_DNA"/>
</dbReference>
<dbReference type="Pfam" id="PF16916">
    <property type="entry name" value="ZT_dimer"/>
    <property type="match status" value="1"/>
</dbReference>
<dbReference type="EMBL" id="CAEZXX010000147">
    <property type="protein sequence ID" value="CAB4721841.1"/>
    <property type="molecule type" value="Genomic_DNA"/>
</dbReference>
<dbReference type="GO" id="GO:0008324">
    <property type="term" value="F:monoatomic cation transmembrane transporter activity"/>
    <property type="evidence" value="ECO:0007669"/>
    <property type="project" value="InterPro"/>
</dbReference>
<evidence type="ECO:0000256" key="6">
    <source>
        <dbReference type="SAM" id="Phobius"/>
    </source>
</evidence>
<dbReference type="SUPFAM" id="SSF161111">
    <property type="entry name" value="Cation efflux protein transmembrane domain-like"/>
    <property type="match status" value="1"/>
</dbReference>
<feature type="transmembrane region" description="Helical" evidence="6">
    <location>
        <begin position="160"/>
        <end position="181"/>
    </location>
</feature>
<keyword evidence="4 6" id="KW-1133">Transmembrane helix</keyword>
<dbReference type="GO" id="GO:0006829">
    <property type="term" value="P:zinc ion transport"/>
    <property type="evidence" value="ECO:0007669"/>
    <property type="project" value="InterPro"/>
</dbReference>
<feature type="transmembrane region" description="Helical" evidence="6">
    <location>
        <begin position="9"/>
        <end position="29"/>
    </location>
</feature>
<evidence type="ECO:0000259" key="8">
    <source>
        <dbReference type="Pfam" id="PF16916"/>
    </source>
</evidence>
<feature type="transmembrane region" description="Helical" evidence="6">
    <location>
        <begin position="76"/>
        <end position="99"/>
    </location>
</feature>
<evidence type="ECO:0000256" key="4">
    <source>
        <dbReference type="ARBA" id="ARBA00022989"/>
    </source>
</evidence>
<dbReference type="EMBL" id="CAEZYY010000008">
    <property type="protein sequence ID" value="CAB4748294.1"/>
    <property type="molecule type" value="Genomic_DNA"/>
</dbReference>
<dbReference type="InterPro" id="IPR058533">
    <property type="entry name" value="Cation_efflux_TM"/>
</dbReference>
<evidence type="ECO:0000256" key="3">
    <source>
        <dbReference type="ARBA" id="ARBA00022692"/>
    </source>
</evidence>
<name>A0A6J6TNA3_9ZZZZ</name>
<keyword evidence="5 6" id="KW-0472">Membrane</keyword>
<dbReference type="InterPro" id="IPR027469">
    <property type="entry name" value="Cation_efflux_TMD_sf"/>
</dbReference>
<feature type="domain" description="Cation efflux protein transmembrane" evidence="7">
    <location>
        <begin position="9"/>
        <end position="218"/>
    </location>
</feature>